<keyword evidence="4" id="KW-1185">Reference proteome</keyword>
<dbReference type="RefSeq" id="WP_138655875.1">
    <property type="nucleotide sequence ID" value="NZ_VATY01000001.1"/>
</dbReference>
<evidence type="ECO:0000313" key="3">
    <source>
        <dbReference type="EMBL" id="TMM57943.1"/>
    </source>
</evidence>
<proteinExistence type="predicted"/>
<feature type="compositionally biased region" description="Basic and acidic residues" evidence="1">
    <location>
        <begin position="72"/>
        <end position="83"/>
    </location>
</feature>
<organism evidence="3 4">
    <name type="scientific">Maribacter algarum</name>
    <name type="common">ex Zhang et al. 2020</name>
    <dbReference type="NCBI Taxonomy" id="2578118"/>
    <lineage>
        <taxon>Bacteria</taxon>
        <taxon>Pseudomonadati</taxon>
        <taxon>Bacteroidota</taxon>
        <taxon>Flavobacteriia</taxon>
        <taxon>Flavobacteriales</taxon>
        <taxon>Flavobacteriaceae</taxon>
        <taxon>Maribacter</taxon>
    </lineage>
</organism>
<feature type="region of interest" description="Disordered" evidence="1">
    <location>
        <begin position="72"/>
        <end position="95"/>
    </location>
</feature>
<evidence type="ECO:0008006" key="5">
    <source>
        <dbReference type="Google" id="ProtNLM"/>
    </source>
</evidence>
<dbReference type="PROSITE" id="PS51257">
    <property type="entry name" value="PROKAR_LIPOPROTEIN"/>
    <property type="match status" value="1"/>
</dbReference>
<feature type="compositionally biased region" description="Low complexity" evidence="1">
    <location>
        <begin position="85"/>
        <end position="95"/>
    </location>
</feature>
<evidence type="ECO:0000256" key="2">
    <source>
        <dbReference type="SAM" id="SignalP"/>
    </source>
</evidence>
<reference evidence="3 4" key="1">
    <citation type="submission" date="2019-05" db="EMBL/GenBank/DDBJ databases">
        <authorList>
            <person name="Zhang J.-Y."/>
            <person name="Feg X."/>
            <person name="Du Z.-J."/>
        </authorList>
    </citation>
    <scope>NUCLEOTIDE SEQUENCE [LARGE SCALE GENOMIC DNA]</scope>
    <source>
        <strain evidence="3 4">RZ26</strain>
    </source>
</reference>
<comment type="caution">
    <text evidence="3">The sequence shown here is derived from an EMBL/GenBank/DDBJ whole genome shotgun (WGS) entry which is preliminary data.</text>
</comment>
<accession>A0A5S3PSL9</accession>
<protein>
    <recommendedName>
        <fullName evidence="5">Lipoprotein</fullName>
    </recommendedName>
</protein>
<evidence type="ECO:0000313" key="4">
    <source>
        <dbReference type="Proteomes" id="UP000310314"/>
    </source>
</evidence>
<sequence length="243" mass="28363">MKNLKKWFPLVLVFLFVFTLSSCNEECPPCEDPTPVKAPAQIVEVDDAKKMYDTYTIRRKPLIRRYEDSINRGKDYNRDDKMKQQKMQQNQKENAAQVDSFPVARYVYYDYKTIKDYLTYLEQEAKNQGIEISTLRFYFSNYPEGMVVKDALPRQNSIFIMPTITQDNQTYGYFLDDKEQLLLLNDDLKVSKTSFKPKAEDSEMKASLFPEFKSSIKAPSYSLFEGGKSYILNEGGVRPPPYN</sequence>
<dbReference type="EMBL" id="VATY01000001">
    <property type="protein sequence ID" value="TMM57943.1"/>
    <property type="molecule type" value="Genomic_DNA"/>
</dbReference>
<dbReference type="OrthoDB" id="1427559at2"/>
<gene>
    <name evidence="3" type="ORF">FEE95_00495</name>
</gene>
<name>A0A5S3PSL9_9FLAO</name>
<feature type="signal peptide" evidence="2">
    <location>
        <begin position="1"/>
        <end position="24"/>
    </location>
</feature>
<dbReference type="AlphaFoldDB" id="A0A5S3PSL9"/>
<evidence type="ECO:0000256" key="1">
    <source>
        <dbReference type="SAM" id="MobiDB-lite"/>
    </source>
</evidence>
<keyword evidence="2" id="KW-0732">Signal</keyword>
<dbReference type="Proteomes" id="UP000310314">
    <property type="component" value="Unassembled WGS sequence"/>
</dbReference>
<feature type="chain" id="PRO_5024301817" description="Lipoprotein" evidence="2">
    <location>
        <begin position="25"/>
        <end position="243"/>
    </location>
</feature>